<dbReference type="GO" id="GO:0016987">
    <property type="term" value="F:sigma factor activity"/>
    <property type="evidence" value="ECO:0007669"/>
    <property type="project" value="UniProtKB-KW"/>
</dbReference>
<feature type="domain" description="RNA polymerase sigma-70 region 2" evidence="5">
    <location>
        <begin position="30"/>
        <end position="98"/>
    </location>
</feature>
<comment type="caution">
    <text evidence="7">The sequence shown here is derived from an EMBL/GenBank/DDBJ whole genome shotgun (WGS) entry which is preliminary data.</text>
</comment>
<reference evidence="7 8" key="1">
    <citation type="submission" date="2018-10" db="EMBL/GenBank/DDBJ databases">
        <title>Proposal of Lysobacter pythonis sp. nov. isolated from royal pythons (Python regius).</title>
        <authorList>
            <person name="Hans-Juergen B."/>
            <person name="Huptas C."/>
            <person name="Sandra B."/>
            <person name="Igor L."/>
            <person name="Joachim S."/>
            <person name="Siegfried S."/>
            <person name="Mareike W."/>
            <person name="Peter K."/>
        </authorList>
    </citation>
    <scope>NUCLEOTIDE SEQUENCE [LARGE SCALE GENOMIC DNA]</scope>
    <source>
        <strain evidence="7 8">4284/11</strain>
    </source>
</reference>
<dbReference type="InterPro" id="IPR013324">
    <property type="entry name" value="RNA_pol_sigma_r3/r4-like"/>
</dbReference>
<dbReference type="NCBIfam" id="TIGR02937">
    <property type="entry name" value="sigma70-ECF"/>
    <property type="match status" value="1"/>
</dbReference>
<dbReference type="CDD" id="cd06171">
    <property type="entry name" value="Sigma70_r4"/>
    <property type="match status" value="1"/>
</dbReference>
<dbReference type="InterPro" id="IPR013325">
    <property type="entry name" value="RNA_pol_sigma_r2"/>
</dbReference>
<dbReference type="InterPro" id="IPR007630">
    <property type="entry name" value="RNA_pol_sigma70_r4"/>
</dbReference>
<keyword evidence="4" id="KW-0804">Transcription</keyword>
<feature type="domain" description="RNA polymerase sigma-70 region 4" evidence="6">
    <location>
        <begin position="176"/>
        <end position="223"/>
    </location>
</feature>
<evidence type="ECO:0000259" key="5">
    <source>
        <dbReference type="Pfam" id="PF04542"/>
    </source>
</evidence>
<accession>A0A3M2I1L6</accession>
<dbReference type="PANTHER" id="PTHR30385:SF7">
    <property type="entry name" value="RNA POLYMERASE SIGMA FACTOR FLIA"/>
    <property type="match status" value="1"/>
</dbReference>
<dbReference type="AlphaFoldDB" id="A0A3M2I1L6"/>
<proteinExistence type="predicted"/>
<dbReference type="Pfam" id="PF04545">
    <property type="entry name" value="Sigma70_r4"/>
    <property type="match status" value="1"/>
</dbReference>
<dbReference type="GO" id="GO:0003677">
    <property type="term" value="F:DNA binding"/>
    <property type="evidence" value="ECO:0007669"/>
    <property type="project" value="UniProtKB-KW"/>
</dbReference>
<dbReference type="Proteomes" id="UP000275012">
    <property type="component" value="Unassembled WGS sequence"/>
</dbReference>
<evidence type="ECO:0000256" key="4">
    <source>
        <dbReference type="ARBA" id="ARBA00023163"/>
    </source>
</evidence>
<evidence type="ECO:0000313" key="8">
    <source>
        <dbReference type="Proteomes" id="UP000275012"/>
    </source>
</evidence>
<dbReference type="InterPro" id="IPR000943">
    <property type="entry name" value="RNA_pol_sigma70"/>
</dbReference>
<protein>
    <submittedName>
        <fullName evidence="7">Sigma-70 family RNA polymerase sigma factor</fullName>
    </submittedName>
</protein>
<evidence type="ECO:0000259" key="6">
    <source>
        <dbReference type="Pfam" id="PF04545"/>
    </source>
</evidence>
<dbReference type="GO" id="GO:0006352">
    <property type="term" value="P:DNA-templated transcription initiation"/>
    <property type="evidence" value="ECO:0007669"/>
    <property type="project" value="InterPro"/>
</dbReference>
<name>A0A3M2I1L6_9GAMM</name>
<keyword evidence="1" id="KW-0805">Transcription regulation</keyword>
<dbReference type="PANTHER" id="PTHR30385">
    <property type="entry name" value="SIGMA FACTOR F FLAGELLAR"/>
    <property type="match status" value="1"/>
</dbReference>
<dbReference type="Gene3D" id="1.10.1740.10">
    <property type="match status" value="1"/>
</dbReference>
<dbReference type="Pfam" id="PF04542">
    <property type="entry name" value="Sigma70_r2"/>
    <property type="match status" value="1"/>
</dbReference>
<dbReference type="InterPro" id="IPR014284">
    <property type="entry name" value="RNA_pol_sigma-70_dom"/>
</dbReference>
<keyword evidence="8" id="KW-1185">Reference proteome</keyword>
<keyword evidence="2" id="KW-0731">Sigma factor</keyword>
<keyword evidence="3" id="KW-0238">DNA-binding</keyword>
<evidence type="ECO:0000256" key="2">
    <source>
        <dbReference type="ARBA" id="ARBA00023082"/>
    </source>
</evidence>
<dbReference type="InterPro" id="IPR007627">
    <property type="entry name" value="RNA_pol_sigma70_r2"/>
</dbReference>
<evidence type="ECO:0000313" key="7">
    <source>
        <dbReference type="EMBL" id="RMH94053.1"/>
    </source>
</evidence>
<organism evidence="7 8">
    <name type="scientific">Solilutibacter pythonis</name>
    <dbReference type="NCBI Taxonomy" id="2483112"/>
    <lineage>
        <taxon>Bacteria</taxon>
        <taxon>Pseudomonadati</taxon>
        <taxon>Pseudomonadota</taxon>
        <taxon>Gammaproteobacteria</taxon>
        <taxon>Lysobacterales</taxon>
        <taxon>Lysobacteraceae</taxon>
        <taxon>Solilutibacter</taxon>
    </lineage>
</organism>
<dbReference type="SUPFAM" id="SSF88659">
    <property type="entry name" value="Sigma3 and sigma4 domains of RNA polymerase sigma factors"/>
    <property type="match status" value="1"/>
</dbReference>
<sequence>MTMDESLPGEADLWLLYKKRNDTAARDRLVAHYQSWASGIAGGIHRRLGAYQVDREDFTHNALIGMLEAMNRFDPDRGIPFPAYAASRVRGAVFNGIRTIIHDRPPPSINKSGYRLSEMDDDNEKDPFLLLLDAVTSLGVSYLLDETLSTIGMRAQPDAYAFASQRQMAERLLMAVNRLPDRLRGVVEAHYYKEKKFTDIAQELGVTKGRVSQLHKEALNTLKGDLRKFSSCG</sequence>
<evidence type="ECO:0000256" key="3">
    <source>
        <dbReference type="ARBA" id="ARBA00023125"/>
    </source>
</evidence>
<dbReference type="EMBL" id="RFLY01000003">
    <property type="protein sequence ID" value="RMH94053.1"/>
    <property type="molecule type" value="Genomic_DNA"/>
</dbReference>
<dbReference type="SUPFAM" id="SSF88946">
    <property type="entry name" value="Sigma2 domain of RNA polymerase sigma factors"/>
    <property type="match status" value="1"/>
</dbReference>
<gene>
    <name evidence="7" type="ORF">EBB59_02500</name>
</gene>
<dbReference type="PRINTS" id="PR00046">
    <property type="entry name" value="SIGMA70FCT"/>
</dbReference>
<evidence type="ECO:0000256" key="1">
    <source>
        <dbReference type="ARBA" id="ARBA00023015"/>
    </source>
</evidence>
<dbReference type="Gene3D" id="1.20.140.160">
    <property type="match status" value="1"/>
</dbReference>